<feature type="region of interest" description="Disordered" evidence="1">
    <location>
        <begin position="66"/>
        <end position="122"/>
    </location>
</feature>
<organism evidence="2 3">
    <name type="scientific">Ambispora leptoticha</name>
    <dbReference type="NCBI Taxonomy" id="144679"/>
    <lineage>
        <taxon>Eukaryota</taxon>
        <taxon>Fungi</taxon>
        <taxon>Fungi incertae sedis</taxon>
        <taxon>Mucoromycota</taxon>
        <taxon>Glomeromycotina</taxon>
        <taxon>Glomeromycetes</taxon>
        <taxon>Archaeosporales</taxon>
        <taxon>Ambisporaceae</taxon>
        <taxon>Ambispora</taxon>
    </lineage>
</organism>
<evidence type="ECO:0000313" key="3">
    <source>
        <dbReference type="Proteomes" id="UP000789508"/>
    </source>
</evidence>
<protein>
    <submittedName>
        <fullName evidence="2">7544_t:CDS:1</fullName>
    </submittedName>
</protein>
<proteinExistence type="predicted"/>
<evidence type="ECO:0000313" key="2">
    <source>
        <dbReference type="EMBL" id="CAG8512746.1"/>
    </source>
</evidence>
<evidence type="ECO:0000256" key="1">
    <source>
        <dbReference type="SAM" id="MobiDB-lite"/>
    </source>
</evidence>
<dbReference type="Proteomes" id="UP000789508">
    <property type="component" value="Unassembled WGS sequence"/>
</dbReference>
<dbReference type="AlphaFoldDB" id="A0A9N9F6Q9"/>
<comment type="caution">
    <text evidence="2">The sequence shown here is derived from an EMBL/GenBank/DDBJ whole genome shotgun (WGS) entry which is preliminary data.</text>
</comment>
<dbReference type="OrthoDB" id="10682663at2759"/>
<keyword evidence="3" id="KW-1185">Reference proteome</keyword>
<feature type="region of interest" description="Disordered" evidence="1">
    <location>
        <begin position="137"/>
        <end position="157"/>
    </location>
</feature>
<feature type="compositionally biased region" description="Basic and acidic residues" evidence="1">
    <location>
        <begin position="66"/>
        <end position="75"/>
    </location>
</feature>
<reference evidence="2" key="1">
    <citation type="submission" date="2021-06" db="EMBL/GenBank/DDBJ databases">
        <authorList>
            <person name="Kallberg Y."/>
            <person name="Tangrot J."/>
            <person name="Rosling A."/>
        </authorList>
    </citation>
    <scope>NUCLEOTIDE SEQUENCE</scope>
    <source>
        <strain evidence="2">FL130A</strain>
    </source>
</reference>
<dbReference type="EMBL" id="CAJVPS010000871">
    <property type="protein sequence ID" value="CAG8512746.1"/>
    <property type="molecule type" value="Genomic_DNA"/>
</dbReference>
<feature type="compositionally biased region" description="Polar residues" evidence="1">
    <location>
        <begin position="83"/>
        <end position="96"/>
    </location>
</feature>
<accession>A0A9N9F6Q9</accession>
<gene>
    <name evidence="2" type="ORF">ALEPTO_LOCUS4059</name>
</gene>
<name>A0A9N9F6Q9_9GLOM</name>
<feature type="compositionally biased region" description="Polar residues" evidence="1">
    <location>
        <begin position="104"/>
        <end position="122"/>
    </location>
</feature>
<sequence>MTYQALTGNINDKSRLYVLPRNKQQVNEYKNSFKQKDVANDQKDIKQKGAVVAVVENEHIETTKKNAKFEESDDRRKRRKLVSDSTEIDSLSNSIPDKSKSDSNVKLNTNLSNLDKQQSNSADSFMVKSTENNVKLENDNALHGKPHEPNSTESAIKSKDNITTTHLELSSGSLEQLVTETISWAAKNNNRELEGLSLALQGLLKIQEAKCKPQWQKLALNLAELLEAYE</sequence>